<name>A0A1Y6BYB4_9PROT</name>
<accession>A0A1Y6BYB4</accession>
<proteinExistence type="predicted"/>
<dbReference type="RefSeq" id="WP_085123125.1">
    <property type="nucleotide sequence ID" value="NZ_FWZX01000009.1"/>
</dbReference>
<dbReference type="Proteomes" id="UP000192917">
    <property type="component" value="Unassembled WGS sequence"/>
</dbReference>
<feature type="compositionally biased region" description="Basic residues" evidence="1">
    <location>
        <begin position="1"/>
        <end position="15"/>
    </location>
</feature>
<reference evidence="2 3" key="1">
    <citation type="submission" date="2017-04" db="EMBL/GenBank/DDBJ databases">
        <authorList>
            <person name="Afonso C.L."/>
            <person name="Miller P.J."/>
            <person name="Scott M.A."/>
            <person name="Spackman E."/>
            <person name="Goraichik I."/>
            <person name="Dimitrov K.M."/>
            <person name="Suarez D.L."/>
            <person name="Swayne D.E."/>
        </authorList>
    </citation>
    <scope>NUCLEOTIDE SEQUENCE [LARGE SCALE GENOMIC DNA]</scope>
    <source>
        <strain evidence="2 3">USBA 355</strain>
    </source>
</reference>
<protein>
    <submittedName>
        <fullName evidence="2">Uncharacterized protein</fullName>
    </submittedName>
</protein>
<evidence type="ECO:0000313" key="3">
    <source>
        <dbReference type="Proteomes" id="UP000192917"/>
    </source>
</evidence>
<organism evidence="2 3">
    <name type="scientific">Tistlia consotensis USBA 355</name>
    <dbReference type="NCBI Taxonomy" id="560819"/>
    <lineage>
        <taxon>Bacteria</taxon>
        <taxon>Pseudomonadati</taxon>
        <taxon>Pseudomonadota</taxon>
        <taxon>Alphaproteobacteria</taxon>
        <taxon>Rhodospirillales</taxon>
        <taxon>Rhodovibrionaceae</taxon>
        <taxon>Tistlia</taxon>
    </lineage>
</organism>
<dbReference type="STRING" id="560819.SAMN05428998_10964"/>
<sequence length="171" mass="17942">MKGRRPKGPAPRRSKSASGPAGPTGEGLVEADGDWRVRPSPGALLFLDRVALRIREALPGPGRRYRLQPSRLQQGSARLEVLALDLVDDQASRYAVELVAAAAPQAEIGPASARLGVADMTDALLLCRILLLLLVETPAAASPAASIDDWGARLAGDWQPVGRGDRDPAGG</sequence>
<dbReference type="AlphaFoldDB" id="A0A1Y6BYB4"/>
<keyword evidence="3" id="KW-1185">Reference proteome</keyword>
<gene>
    <name evidence="2" type="ORF">SAMN05428998_10964</name>
</gene>
<dbReference type="EMBL" id="FWZX01000009">
    <property type="protein sequence ID" value="SMF27184.1"/>
    <property type="molecule type" value="Genomic_DNA"/>
</dbReference>
<feature type="region of interest" description="Disordered" evidence="1">
    <location>
        <begin position="1"/>
        <end position="33"/>
    </location>
</feature>
<evidence type="ECO:0000256" key="1">
    <source>
        <dbReference type="SAM" id="MobiDB-lite"/>
    </source>
</evidence>
<evidence type="ECO:0000313" key="2">
    <source>
        <dbReference type="EMBL" id="SMF27184.1"/>
    </source>
</evidence>